<reference evidence="3" key="1">
    <citation type="submission" date="2016-10" db="EMBL/GenBank/DDBJ databases">
        <authorList>
            <person name="Varghese N."/>
            <person name="Submissions S."/>
        </authorList>
    </citation>
    <scope>NUCLEOTIDE SEQUENCE [LARGE SCALE GENOMIC DNA]</scope>
    <source>
        <strain evidence="3">DSM 8987</strain>
    </source>
</reference>
<dbReference type="Pfam" id="PF13688">
    <property type="entry name" value="Reprolysin_5"/>
    <property type="match status" value="1"/>
</dbReference>
<dbReference type="Pfam" id="PF17963">
    <property type="entry name" value="Big_9"/>
    <property type="match status" value="1"/>
</dbReference>
<feature type="domain" description="Peptidase metallopeptidase" evidence="1">
    <location>
        <begin position="34"/>
        <end position="221"/>
    </location>
</feature>
<gene>
    <name evidence="2" type="ORF">SAMN05661003_1242</name>
</gene>
<evidence type="ECO:0000313" key="3">
    <source>
        <dbReference type="Proteomes" id="UP000243205"/>
    </source>
</evidence>
<keyword evidence="3" id="KW-1185">Reference proteome</keyword>
<dbReference type="GO" id="GO:0008270">
    <property type="term" value="F:zinc ion binding"/>
    <property type="evidence" value="ECO:0007669"/>
    <property type="project" value="InterPro"/>
</dbReference>
<dbReference type="SUPFAM" id="SSF55486">
    <property type="entry name" value="Metalloproteases ('zincins'), catalytic domain"/>
    <property type="match status" value="1"/>
</dbReference>
<dbReference type="GO" id="GO:0006508">
    <property type="term" value="P:proteolysis"/>
    <property type="evidence" value="ECO:0007669"/>
    <property type="project" value="InterPro"/>
</dbReference>
<dbReference type="SMART" id="SM00235">
    <property type="entry name" value="ZnMc"/>
    <property type="match status" value="1"/>
</dbReference>
<protein>
    <submittedName>
        <fullName evidence="2">Metallo-peptidase family M12B Reprolysin-like</fullName>
    </submittedName>
</protein>
<dbReference type="AlphaFoldDB" id="A0A1G7EWK9"/>
<dbReference type="InterPro" id="IPR024079">
    <property type="entry name" value="MetalloPept_cat_dom_sf"/>
</dbReference>
<proteinExistence type="predicted"/>
<evidence type="ECO:0000313" key="2">
    <source>
        <dbReference type="EMBL" id="SDE67816.1"/>
    </source>
</evidence>
<dbReference type="Gene3D" id="3.40.390.10">
    <property type="entry name" value="Collagenase (Catalytic Domain)"/>
    <property type="match status" value="1"/>
</dbReference>
<dbReference type="RefSeq" id="WP_171906449.1">
    <property type="nucleotide sequence ID" value="NZ_FNAQ01000024.1"/>
</dbReference>
<accession>A0A1G7EWK9</accession>
<dbReference type="EMBL" id="FNAQ01000024">
    <property type="protein sequence ID" value="SDE67816.1"/>
    <property type="molecule type" value="Genomic_DNA"/>
</dbReference>
<sequence length="617" mass="67084">MAFLTEIEETPLSGLQHVDALLMPGPDWNYLTEDGSTFRTTLTYSFSISSGIEGDKSELRAFSEQQMGAVRSILDDIRQITGISFTETDAGTNADLHFAAAQLSLDLAGLCSYQSSYGYQADQLTSYEADAWVYLNHAVSSYTTEPVGGSATWETLLHEIGHALGLKHPFETSGDNSTVLSAPYTDDKAYTLMSYTRETAGEYYSTYNEYDLAALTYLYGVDGLRGNWGIATDGTYLVGCSLDEIFELPAGYVALADQGGEDRVVYQEGSATYVLETSEDWLIIKNAEAVHFIDNSIEYIQFSDTLMSYDEAYSIAQNSDNQAPQAQDDDASVSADTLITLDVLENDSDADDDELSVAIITTASHGTAVINTDKTITYRPEIYYSGTDQIVYEINDGKGGTDQATVNITISPAESTVPGGLNQTEVSQLYVAIYGRASEGSGNRFWQQATEKTAAAAAMLDSQPSIDYFGEALNSDFAFISHIYENTLGKTAEEDPEGVNFWVGALTGAAPFDRNYSREEVIVSLIDAAMDPQYRGLAAQERFVNKVAASNYCANNIEQATVTQIDTFIGYIAEVTNDPSTLYQAQQSIDSAADPESATAGEQTATLNSVLYLQDWA</sequence>
<dbReference type="InterPro" id="IPR034033">
    <property type="entry name" value="Serralysin-like"/>
</dbReference>
<dbReference type="InterPro" id="IPR006026">
    <property type="entry name" value="Peptidase_Metallo"/>
</dbReference>
<organism evidence="2 3">
    <name type="scientific">Desulfuromonas thiophila</name>
    <dbReference type="NCBI Taxonomy" id="57664"/>
    <lineage>
        <taxon>Bacteria</taxon>
        <taxon>Pseudomonadati</taxon>
        <taxon>Thermodesulfobacteriota</taxon>
        <taxon>Desulfuromonadia</taxon>
        <taxon>Desulfuromonadales</taxon>
        <taxon>Desulfuromonadaceae</taxon>
        <taxon>Desulfuromonas</taxon>
    </lineage>
</organism>
<name>A0A1G7EWK9_9BACT</name>
<dbReference type="Proteomes" id="UP000243205">
    <property type="component" value="Unassembled WGS sequence"/>
</dbReference>
<dbReference type="Gene3D" id="2.60.40.2810">
    <property type="match status" value="1"/>
</dbReference>
<evidence type="ECO:0000259" key="1">
    <source>
        <dbReference type="SMART" id="SM00235"/>
    </source>
</evidence>
<dbReference type="GO" id="GO:0008237">
    <property type="term" value="F:metallopeptidase activity"/>
    <property type="evidence" value="ECO:0007669"/>
    <property type="project" value="InterPro"/>
</dbReference>
<dbReference type="STRING" id="57664.SAMN05661003_1242"/>
<dbReference type="CDD" id="cd04277">
    <property type="entry name" value="ZnMc_serralysin_like"/>
    <property type="match status" value="1"/>
</dbReference>